<comment type="caution">
    <text evidence="2">The sequence shown here is derived from an EMBL/GenBank/DDBJ whole genome shotgun (WGS) entry which is preliminary data.</text>
</comment>
<evidence type="ECO:0000256" key="1">
    <source>
        <dbReference type="SAM" id="MobiDB-lite"/>
    </source>
</evidence>
<dbReference type="OrthoDB" id="10056034at2759"/>
<name>A0A815T685_ADIRI</name>
<dbReference type="Proteomes" id="UP000663852">
    <property type="component" value="Unassembled WGS sequence"/>
</dbReference>
<evidence type="ECO:0008006" key="6">
    <source>
        <dbReference type="Google" id="ProtNLM"/>
    </source>
</evidence>
<dbReference type="Proteomes" id="UP000663828">
    <property type="component" value="Unassembled WGS sequence"/>
</dbReference>
<feature type="region of interest" description="Disordered" evidence="1">
    <location>
        <begin position="12"/>
        <end position="34"/>
    </location>
</feature>
<reference evidence="2" key="1">
    <citation type="submission" date="2021-02" db="EMBL/GenBank/DDBJ databases">
        <authorList>
            <person name="Nowell W R."/>
        </authorList>
    </citation>
    <scope>NUCLEOTIDE SEQUENCE</scope>
</reference>
<organism evidence="2 5">
    <name type="scientific">Adineta ricciae</name>
    <name type="common">Rotifer</name>
    <dbReference type="NCBI Taxonomy" id="249248"/>
    <lineage>
        <taxon>Eukaryota</taxon>
        <taxon>Metazoa</taxon>
        <taxon>Spiralia</taxon>
        <taxon>Gnathifera</taxon>
        <taxon>Rotifera</taxon>
        <taxon>Eurotatoria</taxon>
        <taxon>Bdelloidea</taxon>
        <taxon>Adinetida</taxon>
        <taxon>Adinetidae</taxon>
        <taxon>Adineta</taxon>
    </lineage>
</organism>
<gene>
    <name evidence="2" type="ORF">EDS130_LOCUS42437</name>
    <name evidence="3" type="ORF">XAT740_LOCUS48811</name>
</gene>
<sequence>MLAAELREAQQRAAAQAGKRNQRHAARSRSRSISISNDTTLSQIQSSPLPVIMEAQQYSKIIDTIPVFSGNPHGNIHEWLDLVVLKFDMIGYTAIQKRRFIPQYLTGDALKLHLSHRDQLQGWDDYCVALVAAFPHVETTSRDMNLKLLRDRKQGITESFTDYYTAIFALCYKHDDEMTDLQILDWLKAGMNLQLYERLQGEEFVTPQALLRRAQRVELDTAVLDARKRESNHTVPRNKWLPTVNRSSNWAPPSFSSPSTFPPAYPPLIPPPIPYATNNFPPPAASSTFYSPNFDADVTPRSRRIVGVKTNF</sequence>
<evidence type="ECO:0000313" key="2">
    <source>
        <dbReference type="EMBL" id="CAF1497821.1"/>
    </source>
</evidence>
<accession>A0A815T685</accession>
<dbReference type="EMBL" id="CAJNOR010007078">
    <property type="protein sequence ID" value="CAF1610240.1"/>
    <property type="molecule type" value="Genomic_DNA"/>
</dbReference>
<feature type="compositionally biased region" description="Basic residues" evidence="1">
    <location>
        <begin position="20"/>
        <end position="30"/>
    </location>
</feature>
<dbReference type="AlphaFoldDB" id="A0A815T685"/>
<keyword evidence="4" id="KW-1185">Reference proteome</keyword>
<evidence type="ECO:0000313" key="4">
    <source>
        <dbReference type="Proteomes" id="UP000663828"/>
    </source>
</evidence>
<evidence type="ECO:0000313" key="3">
    <source>
        <dbReference type="EMBL" id="CAF1610240.1"/>
    </source>
</evidence>
<protein>
    <recommendedName>
        <fullName evidence="6">Gag protein</fullName>
    </recommendedName>
</protein>
<proteinExistence type="predicted"/>
<evidence type="ECO:0000313" key="5">
    <source>
        <dbReference type="Proteomes" id="UP000663852"/>
    </source>
</evidence>
<dbReference type="EMBL" id="CAJNOJ010000618">
    <property type="protein sequence ID" value="CAF1497821.1"/>
    <property type="molecule type" value="Genomic_DNA"/>
</dbReference>